<dbReference type="PANTHER" id="PTHR21444">
    <property type="entry name" value="COILED-COIL DOMAIN-CONTAINING PROTEIN 180"/>
    <property type="match status" value="1"/>
</dbReference>
<keyword evidence="3" id="KW-1003">Cell membrane</keyword>
<comment type="caution">
    <text evidence="9">The sequence shown here is derived from an EMBL/GenBank/DDBJ whole genome shotgun (WGS) entry which is preliminary data.</text>
</comment>
<feature type="transmembrane region" description="Helical" evidence="8">
    <location>
        <begin position="176"/>
        <end position="196"/>
    </location>
</feature>
<dbReference type="GO" id="GO:0071939">
    <property type="term" value="P:vitamin A import into cell"/>
    <property type="evidence" value="ECO:0007669"/>
    <property type="project" value="TreeGrafter"/>
</dbReference>
<keyword evidence="2" id="KW-0813">Transport</keyword>
<evidence type="ECO:0000256" key="1">
    <source>
        <dbReference type="ARBA" id="ARBA00004651"/>
    </source>
</evidence>
<dbReference type="InterPro" id="IPR026612">
    <property type="entry name" value="STRA6-like"/>
</dbReference>
<dbReference type="EMBL" id="JASAOG010000032">
    <property type="protein sequence ID" value="KAK0061046.1"/>
    <property type="molecule type" value="Genomic_DNA"/>
</dbReference>
<evidence type="ECO:0000256" key="6">
    <source>
        <dbReference type="ARBA" id="ARBA00023136"/>
    </source>
</evidence>
<evidence type="ECO:0000256" key="5">
    <source>
        <dbReference type="ARBA" id="ARBA00022989"/>
    </source>
</evidence>
<feature type="transmembrane region" description="Helical" evidence="8">
    <location>
        <begin position="112"/>
        <end position="135"/>
    </location>
</feature>
<dbReference type="AlphaFoldDB" id="A0AAD8BUE4"/>
<comment type="subcellular location">
    <subcellularLocation>
        <location evidence="1">Cell membrane</location>
        <topology evidence="1">Multi-pass membrane protein</topology>
    </subcellularLocation>
</comment>
<sequence length="702" mass="80866">MPRTLNDLLYFLNSLSGSQSIIEECSSAVDETLFYQFSLIPAFCLTLMMALTKQRTQTWTSFFQGRPALIYPMDTLTRLSRLSYCAAFGATAFLVYQITLQRQLAINYEGPISLTSLIALLSMLIYGMVFFPIFACLALRTAFGYALGSLYILVFFIIDVMSLIYCASELQEIMRFLPSVLCRAFLCISLPVKFFWAFKKGNFFVNVNTGNSLERTLEQVRDSYQGRHVRKLLRKTERKAERVGIVSKINACFFEQFWRLFYHRQKGFRFPSRFVSVLFVGGCVVYILTVEFLFVALAFMKWSQVQLAHIHYELINYWTNEPALYAVIEILIYFTLVLQDVINLVYYSLIVAIALSCTMTLVNILHMSTSFRKNLYMLYRGDYSYIPMASKFSAKDLCVGSIKYAGFQVAYLIWGFMIITILLFFICFVTGVFILVIKYDNIDWLLNKVLQIWPGILVAIALIIVQKVLARFVFLQGDGHHLRLDNRRFYFITAYFMFFYNIFLGIASCLLRIVESIAVGILFLARLDTSPMPRKFERFDPGFSAYTGYIHMEMAHTHPVVLVFIQLLYTLSRERKSPGSMTMSKNECGSEVKSGVSEDINHVVIPMKKVVRNRSAQFNWLVIYTLLQNPSVRMYRKGFIQSMRKAIKEGLKIPISDQPITDFDLVKLQEEKERGDHGSSHQTNSSDSCISNLRMASLQNVL</sequence>
<reference evidence="9" key="1">
    <citation type="journal article" date="2023" name="PLoS Negl. Trop. Dis.">
        <title>A genome sequence for Biomphalaria pfeifferi, the major vector snail for the human-infecting parasite Schistosoma mansoni.</title>
        <authorList>
            <person name="Bu L."/>
            <person name="Lu L."/>
            <person name="Laidemitt M.R."/>
            <person name="Zhang S.M."/>
            <person name="Mutuku M."/>
            <person name="Mkoji G."/>
            <person name="Steinauer M."/>
            <person name="Loker E.S."/>
        </authorList>
    </citation>
    <scope>NUCLEOTIDE SEQUENCE</scope>
    <source>
        <strain evidence="9">KasaAsao</strain>
    </source>
</reference>
<organism evidence="9 10">
    <name type="scientific">Biomphalaria pfeifferi</name>
    <name type="common">Bloodfluke planorb</name>
    <name type="synonym">Freshwater snail</name>
    <dbReference type="NCBI Taxonomy" id="112525"/>
    <lineage>
        <taxon>Eukaryota</taxon>
        <taxon>Metazoa</taxon>
        <taxon>Spiralia</taxon>
        <taxon>Lophotrochozoa</taxon>
        <taxon>Mollusca</taxon>
        <taxon>Gastropoda</taxon>
        <taxon>Heterobranchia</taxon>
        <taxon>Euthyneura</taxon>
        <taxon>Panpulmonata</taxon>
        <taxon>Hygrophila</taxon>
        <taxon>Lymnaeoidea</taxon>
        <taxon>Planorbidae</taxon>
        <taxon>Biomphalaria</taxon>
    </lineage>
</organism>
<evidence type="ECO:0000256" key="3">
    <source>
        <dbReference type="ARBA" id="ARBA00022475"/>
    </source>
</evidence>
<accession>A0AAD8BUE4</accession>
<feature type="transmembrane region" description="Helical" evidence="8">
    <location>
        <begin position="449"/>
        <end position="474"/>
    </location>
</feature>
<dbReference type="Proteomes" id="UP001233172">
    <property type="component" value="Unassembled WGS sequence"/>
</dbReference>
<dbReference type="GO" id="GO:0038023">
    <property type="term" value="F:signaling receptor activity"/>
    <property type="evidence" value="ECO:0007669"/>
    <property type="project" value="InterPro"/>
</dbReference>
<dbReference type="GO" id="GO:0005886">
    <property type="term" value="C:plasma membrane"/>
    <property type="evidence" value="ECO:0007669"/>
    <property type="project" value="UniProtKB-SubCell"/>
</dbReference>
<dbReference type="GO" id="GO:0034632">
    <property type="term" value="F:retinol transmembrane transporter activity"/>
    <property type="evidence" value="ECO:0007669"/>
    <property type="project" value="InterPro"/>
</dbReference>
<keyword evidence="5 8" id="KW-1133">Transmembrane helix</keyword>
<feature type="transmembrane region" description="Helical" evidence="8">
    <location>
        <begin position="274"/>
        <end position="302"/>
    </location>
</feature>
<reference evidence="9" key="2">
    <citation type="submission" date="2023-04" db="EMBL/GenBank/DDBJ databases">
        <authorList>
            <person name="Bu L."/>
            <person name="Lu L."/>
            <person name="Laidemitt M.R."/>
            <person name="Zhang S.M."/>
            <person name="Mutuku M."/>
            <person name="Mkoji G."/>
            <person name="Steinauer M."/>
            <person name="Loker E.S."/>
        </authorList>
    </citation>
    <scope>NUCLEOTIDE SEQUENCE</scope>
    <source>
        <strain evidence="9">KasaAsao</strain>
        <tissue evidence="9">Whole Snail</tissue>
    </source>
</reference>
<feature type="transmembrane region" description="Helical" evidence="8">
    <location>
        <begin position="142"/>
        <end position="164"/>
    </location>
</feature>
<feature type="transmembrane region" description="Helical" evidence="8">
    <location>
        <begin position="322"/>
        <end position="338"/>
    </location>
</feature>
<feature type="transmembrane region" description="Helical" evidence="8">
    <location>
        <begin position="494"/>
        <end position="525"/>
    </location>
</feature>
<evidence type="ECO:0000256" key="2">
    <source>
        <dbReference type="ARBA" id="ARBA00022448"/>
    </source>
</evidence>
<keyword evidence="4 8" id="KW-0812">Transmembrane</keyword>
<evidence type="ECO:0000313" key="9">
    <source>
        <dbReference type="EMBL" id="KAK0061046.1"/>
    </source>
</evidence>
<proteinExistence type="predicted"/>
<evidence type="ECO:0000256" key="4">
    <source>
        <dbReference type="ARBA" id="ARBA00022692"/>
    </source>
</evidence>
<name>A0AAD8BUE4_BIOPF</name>
<gene>
    <name evidence="9" type="ORF">Bpfe_009574</name>
</gene>
<keyword evidence="10" id="KW-1185">Reference proteome</keyword>
<keyword evidence="6 8" id="KW-0472">Membrane</keyword>
<feature type="transmembrane region" description="Helical" evidence="8">
    <location>
        <begin position="82"/>
        <end position="100"/>
    </location>
</feature>
<evidence type="ECO:0000313" key="10">
    <source>
        <dbReference type="Proteomes" id="UP001233172"/>
    </source>
</evidence>
<feature type="transmembrane region" description="Helical" evidence="8">
    <location>
        <begin position="33"/>
        <end position="51"/>
    </location>
</feature>
<dbReference type="Pfam" id="PF14752">
    <property type="entry name" value="RBP_receptor"/>
    <property type="match status" value="1"/>
</dbReference>
<dbReference type="PANTHER" id="PTHR21444:SF15">
    <property type="entry name" value="RECEPTOR FOR RETINOL UPTAKE STRA6"/>
    <property type="match status" value="1"/>
</dbReference>
<evidence type="ECO:0000256" key="8">
    <source>
        <dbReference type="SAM" id="Phobius"/>
    </source>
</evidence>
<keyword evidence="7" id="KW-0675">Receptor</keyword>
<protein>
    <submittedName>
        <fullName evidence="9">Stimulated by retinoic acid 6 protein</fullName>
    </submittedName>
</protein>
<evidence type="ECO:0000256" key="7">
    <source>
        <dbReference type="ARBA" id="ARBA00023170"/>
    </source>
</evidence>
<feature type="transmembrane region" description="Helical" evidence="8">
    <location>
        <begin position="411"/>
        <end position="437"/>
    </location>
</feature>
<feature type="transmembrane region" description="Helical" evidence="8">
    <location>
        <begin position="345"/>
        <end position="367"/>
    </location>
</feature>